<organism evidence="1 2">
    <name type="scientific">Plakobranchus ocellatus</name>
    <dbReference type="NCBI Taxonomy" id="259542"/>
    <lineage>
        <taxon>Eukaryota</taxon>
        <taxon>Metazoa</taxon>
        <taxon>Spiralia</taxon>
        <taxon>Lophotrochozoa</taxon>
        <taxon>Mollusca</taxon>
        <taxon>Gastropoda</taxon>
        <taxon>Heterobranchia</taxon>
        <taxon>Euthyneura</taxon>
        <taxon>Panpulmonata</taxon>
        <taxon>Sacoglossa</taxon>
        <taxon>Placobranchoidea</taxon>
        <taxon>Plakobranchidae</taxon>
        <taxon>Plakobranchus</taxon>
    </lineage>
</organism>
<dbReference type="AlphaFoldDB" id="A0AAV4DAW7"/>
<protein>
    <submittedName>
        <fullName evidence="1">Uncharacterized protein</fullName>
    </submittedName>
</protein>
<evidence type="ECO:0000313" key="2">
    <source>
        <dbReference type="Proteomes" id="UP000735302"/>
    </source>
</evidence>
<gene>
    <name evidence="1" type="ORF">PoB_006775000</name>
</gene>
<accession>A0AAV4DAW7</accession>
<dbReference type="Proteomes" id="UP000735302">
    <property type="component" value="Unassembled WGS sequence"/>
</dbReference>
<evidence type="ECO:0000313" key="1">
    <source>
        <dbReference type="EMBL" id="GFO41245.1"/>
    </source>
</evidence>
<proteinExistence type="predicted"/>
<name>A0AAV4DAW7_9GAST</name>
<sequence>MTPAYPGWSPPRRRMRVEISQHEKRLRKLLQRVQPERVSKMGYWEEGTESKRLESFQGLLWQLQHAGQCSEQFLRNVPFRMRRAASPAGDPSCGRGRV</sequence>
<keyword evidence="2" id="KW-1185">Reference proteome</keyword>
<comment type="caution">
    <text evidence="1">The sequence shown here is derived from an EMBL/GenBank/DDBJ whole genome shotgun (WGS) entry which is preliminary data.</text>
</comment>
<dbReference type="EMBL" id="BLXT01007673">
    <property type="protein sequence ID" value="GFO41245.1"/>
    <property type="molecule type" value="Genomic_DNA"/>
</dbReference>
<reference evidence="1 2" key="1">
    <citation type="journal article" date="2021" name="Elife">
        <title>Chloroplast acquisition without the gene transfer in kleptoplastic sea slugs, Plakobranchus ocellatus.</title>
        <authorList>
            <person name="Maeda T."/>
            <person name="Takahashi S."/>
            <person name="Yoshida T."/>
            <person name="Shimamura S."/>
            <person name="Takaki Y."/>
            <person name="Nagai Y."/>
            <person name="Toyoda A."/>
            <person name="Suzuki Y."/>
            <person name="Arimoto A."/>
            <person name="Ishii H."/>
            <person name="Satoh N."/>
            <person name="Nishiyama T."/>
            <person name="Hasebe M."/>
            <person name="Maruyama T."/>
            <person name="Minagawa J."/>
            <person name="Obokata J."/>
            <person name="Shigenobu S."/>
        </authorList>
    </citation>
    <scope>NUCLEOTIDE SEQUENCE [LARGE SCALE GENOMIC DNA]</scope>
</reference>